<accession>D9WTF8</accession>
<dbReference type="STRING" id="457427.SSOG_08066"/>
<dbReference type="PROSITE" id="PS50932">
    <property type="entry name" value="HTH_LACI_2"/>
    <property type="match status" value="1"/>
</dbReference>
<evidence type="ECO:0000313" key="7">
    <source>
        <dbReference type="Proteomes" id="UP000003963"/>
    </source>
</evidence>
<feature type="compositionally biased region" description="Gly residues" evidence="4">
    <location>
        <begin position="1"/>
        <end position="11"/>
    </location>
</feature>
<dbReference type="GO" id="GO:0000976">
    <property type="term" value="F:transcription cis-regulatory region binding"/>
    <property type="evidence" value="ECO:0007669"/>
    <property type="project" value="TreeGrafter"/>
</dbReference>
<dbReference type="Gene3D" id="3.40.50.2300">
    <property type="match status" value="2"/>
</dbReference>
<dbReference type="SUPFAM" id="SSF47413">
    <property type="entry name" value="lambda repressor-like DNA-binding domains"/>
    <property type="match status" value="1"/>
</dbReference>
<dbReference type="InterPro" id="IPR028082">
    <property type="entry name" value="Peripla_BP_I"/>
</dbReference>
<dbReference type="SMART" id="SM00354">
    <property type="entry name" value="HTH_LACI"/>
    <property type="match status" value="1"/>
</dbReference>
<dbReference type="AlphaFoldDB" id="D9WTF8"/>
<keyword evidence="1" id="KW-0805">Transcription regulation</keyword>
<dbReference type="EMBL" id="GG657754">
    <property type="protein sequence ID" value="EFL28352.1"/>
    <property type="molecule type" value="Genomic_DNA"/>
</dbReference>
<keyword evidence="3" id="KW-0804">Transcription</keyword>
<dbReference type="Pfam" id="PF00356">
    <property type="entry name" value="LacI"/>
    <property type="match status" value="1"/>
</dbReference>
<name>D9WTF8_9ACTN</name>
<protein>
    <submittedName>
        <fullName evidence="6">Ribose operon repressor</fullName>
    </submittedName>
</protein>
<dbReference type="PANTHER" id="PTHR30146">
    <property type="entry name" value="LACI-RELATED TRANSCRIPTIONAL REPRESSOR"/>
    <property type="match status" value="1"/>
</dbReference>
<evidence type="ECO:0000256" key="3">
    <source>
        <dbReference type="ARBA" id="ARBA00023163"/>
    </source>
</evidence>
<feature type="region of interest" description="Disordered" evidence="4">
    <location>
        <begin position="1"/>
        <end position="21"/>
    </location>
</feature>
<dbReference type="GO" id="GO:0003700">
    <property type="term" value="F:DNA-binding transcription factor activity"/>
    <property type="evidence" value="ECO:0007669"/>
    <property type="project" value="TreeGrafter"/>
</dbReference>
<dbReference type="CDD" id="cd06267">
    <property type="entry name" value="PBP1_LacI_sugar_binding-like"/>
    <property type="match status" value="1"/>
</dbReference>
<dbReference type="Pfam" id="PF13377">
    <property type="entry name" value="Peripla_BP_3"/>
    <property type="match status" value="1"/>
</dbReference>
<evidence type="ECO:0000256" key="2">
    <source>
        <dbReference type="ARBA" id="ARBA00023125"/>
    </source>
</evidence>
<dbReference type="Proteomes" id="UP000003963">
    <property type="component" value="Unassembled WGS sequence"/>
</dbReference>
<sequence>MGYGFRTGAGRGPARPWGRRYGEGAATVSERKASGGAGRATIRDVAERAGVSVASVSRVLSGNYPVSDELRRRVMKVVRDLDYVTNAHARSLAGGGTPTVAILINNITGAAFAHVAKGVEGAASLRGWLSLVGTTGDDPERELALVNLMRQQGVAAVVLLGGAYDFDEYQLRMARFARSLDAAGSHLVLVGRPPLEGDVAATTVDYDNEGGAYAMASHLLSAGHRRVLVLPGHSELTTAQGRLRGARRAFEAYGVPFDPGMVLHGPYDYGHGYDAVEESLRRELDFTAVLAGTDVVAAGAMHALRGAGLRVPEDISIVGYDDIPLASQLTPQLTTVHVPYEEMGRAALRAVADRREGGAGRRGGGDGAHLVLGTHVVVRNSVQPPARRS</sequence>
<organism evidence="6 7">
    <name type="scientific">Streptomyces himastatinicus ATCC 53653</name>
    <dbReference type="NCBI Taxonomy" id="457427"/>
    <lineage>
        <taxon>Bacteria</taxon>
        <taxon>Bacillati</taxon>
        <taxon>Actinomycetota</taxon>
        <taxon>Actinomycetes</taxon>
        <taxon>Kitasatosporales</taxon>
        <taxon>Streptomycetaceae</taxon>
        <taxon>Streptomyces</taxon>
        <taxon>Streptomyces violaceusniger group</taxon>
    </lineage>
</organism>
<proteinExistence type="predicted"/>
<reference evidence="6 7" key="1">
    <citation type="submission" date="2009-02" db="EMBL/GenBank/DDBJ databases">
        <title>Annotation of Streptomyces hygroscopicus strain ATCC 53653.</title>
        <authorList>
            <consortium name="The Broad Institute Genome Sequencing Platform"/>
            <consortium name="Broad Institute Microbial Sequencing Center"/>
            <person name="Fischbach M."/>
            <person name="Godfrey P."/>
            <person name="Ward D."/>
            <person name="Young S."/>
            <person name="Zeng Q."/>
            <person name="Koehrsen M."/>
            <person name="Alvarado L."/>
            <person name="Berlin A.M."/>
            <person name="Bochicchio J."/>
            <person name="Borenstein D."/>
            <person name="Chapman S.B."/>
            <person name="Chen Z."/>
            <person name="Engels R."/>
            <person name="Freedman E."/>
            <person name="Gellesch M."/>
            <person name="Goldberg J."/>
            <person name="Griggs A."/>
            <person name="Gujja S."/>
            <person name="Heilman E.R."/>
            <person name="Heiman D.I."/>
            <person name="Hepburn T.A."/>
            <person name="Howarth C."/>
            <person name="Jen D."/>
            <person name="Larson L."/>
            <person name="Lewis B."/>
            <person name="Mehta T."/>
            <person name="Park D."/>
            <person name="Pearson M."/>
            <person name="Richards J."/>
            <person name="Roberts A."/>
            <person name="Saif S."/>
            <person name="Shea T.D."/>
            <person name="Shenoy N."/>
            <person name="Sisk P."/>
            <person name="Stolte C."/>
            <person name="Sykes S.N."/>
            <person name="Thomson T."/>
            <person name="Walk T."/>
            <person name="White J."/>
            <person name="Yandava C."/>
            <person name="Straight P."/>
            <person name="Clardy J."/>
            <person name="Hung D."/>
            <person name="Kolter R."/>
            <person name="Mekalanos J."/>
            <person name="Walker S."/>
            <person name="Walsh C.T."/>
            <person name="Wieland-Brown L.C."/>
            <person name="Haas B."/>
            <person name="Nusbaum C."/>
            <person name="Birren B."/>
        </authorList>
    </citation>
    <scope>NUCLEOTIDE SEQUENCE [LARGE SCALE GENOMIC DNA]</scope>
    <source>
        <strain evidence="6 7">ATCC 53653</strain>
    </source>
</reference>
<evidence type="ECO:0000259" key="5">
    <source>
        <dbReference type="PROSITE" id="PS50932"/>
    </source>
</evidence>
<dbReference type="InterPro" id="IPR000843">
    <property type="entry name" value="HTH_LacI"/>
</dbReference>
<dbReference type="PROSITE" id="PS00356">
    <property type="entry name" value="HTH_LACI_1"/>
    <property type="match status" value="1"/>
</dbReference>
<gene>
    <name evidence="6" type="ORF">SSOG_08066</name>
</gene>
<feature type="domain" description="HTH lacI-type" evidence="5">
    <location>
        <begin position="40"/>
        <end position="94"/>
    </location>
</feature>
<dbReference type="HOGENOM" id="CLU_037628_6_1_11"/>
<dbReference type="CDD" id="cd01392">
    <property type="entry name" value="HTH_LacI"/>
    <property type="match status" value="1"/>
</dbReference>
<dbReference type="SUPFAM" id="SSF53822">
    <property type="entry name" value="Periplasmic binding protein-like I"/>
    <property type="match status" value="1"/>
</dbReference>
<dbReference type="InterPro" id="IPR010982">
    <property type="entry name" value="Lambda_DNA-bd_dom_sf"/>
</dbReference>
<dbReference type="InterPro" id="IPR046335">
    <property type="entry name" value="LacI/GalR-like_sensor"/>
</dbReference>
<keyword evidence="2" id="KW-0238">DNA-binding</keyword>
<keyword evidence="7" id="KW-1185">Reference proteome</keyword>
<evidence type="ECO:0000256" key="4">
    <source>
        <dbReference type="SAM" id="MobiDB-lite"/>
    </source>
</evidence>
<evidence type="ECO:0000313" key="6">
    <source>
        <dbReference type="EMBL" id="EFL28352.1"/>
    </source>
</evidence>
<evidence type="ECO:0000256" key="1">
    <source>
        <dbReference type="ARBA" id="ARBA00023015"/>
    </source>
</evidence>
<dbReference type="PANTHER" id="PTHR30146:SF153">
    <property type="entry name" value="LACTOSE OPERON REPRESSOR"/>
    <property type="match status" value="1"/>
</dbReference>
<dbReference type="Gene3D" id="1.10.260.40">
    <property type="entry name" value="lambda repressor-like DNA-binding domains"/>
    <property type="match status" value="1"/>
</dbReference>